<dbReference type="PANTHER" id="PTHR30590:SF2">
    <property type="entry name" value="INNER MEMBRANE PROTEIN"/>
    <property type="match status" value="1"/>
</dbReference>
<gene>
    <name evidence="3" type="ORF">SAMN05518684_1145</name>
</gene>
<accession>A0A1H9W2F0</accession>
<keyword evidence="1" id="KW-0812">Transmembrane</keyword>
<organism evidence="3 4">
    <name type="scientific">Salipaludibacillus aurantiacus</name>
    <dbReference type="NCBI Taxonomy" id="1601833"/>
    <lineage>
        <taxon>Bacteria</taxon>
        <taxon>Bacillati</taxon>
        <taxon>Bacillota</taxon>
        <taxon>Bacilli</taxon>
        <taxon>Bacillales</taxon>
        <taxon>Bacillaceae</taxon>
    </lineage>
</organism>
<feature type="transmembrane region" description="Helical" evidence="1">
    <location>
        <begin position="221"/>
        <end position="239"/>
    </location>
</feature>
<feature type="transmembrane region" description="Helical" evidence="1">
    <location>
        <begin position="40"/>
        <end position="62"/>
    </location>
</feature>
<dbReference type="Pfam" id="PF04235">
    <property type="entry name" value="DUF418"/>
    <property type="match status" value="1"/>
</dbReference>
<keyword evidence="1" id="KW-0472">Membrane</keyword>
<sequence>MFGLIHIFFFWYGDILTFYALLGFILLFMKGKSPRSLKRAAFITWSIIVTFFMLMASVMYFAQIETTPEQQALMENEVNRIAEVYSQGTFVEILQQRINDISIIAVGNIFLFGVILTMFFFGMYFWKTGIFTNTAGNLDRIRRIAKRMLMVGMLGLILASLGKLFIDGGNSPWYFVKYGGLFLSGPSLSIFYVMSILLLLQNKERLAKATTFLQPVDQMALTNYLIQTLLCTTIFYGYGLGLFGSIGPFEGILITLGIYSLQIIYSYFWMKRFQFGPMEWLWRRLTYGNNAVKVSPLQKAQ</sequence>
<evidence type="ECO:0000313" key="4">
    <source>
        <dbReference type="Proteomes" id="UP000198571"/>
    </source>
</evidence>
<dbReference type="PANTHER" id="PTHR30590">
    <property type="entry name" value="INNER MEMBRANE PROTEIN"/>
    <property type="match status" value="1"/>
</dbReference>
<dbReference type="RefSeq" id="WP_177174375.1">
    <property type="nucleotide sequence ID" value="NZ_FOGT01000014.1"/>
</dbReference>
<dbReference type="InterPro" id="IPR007349">
    <property type="entry name" value="DUF418"/>
</dbReference>
<feature type="transmembrane region" description="Helical" evidence="1">
    <location>
        <begin position="101"/>
        <end position="126"/>
    </location>
</feature>
<keyword evidence="4" id="KW-1185">Reference proteome</keyword>
<dbReference type="Proteomes" id="UP000198571">
    <property type="component" value="Unassembled WGS sequence"/>
</dbReference>
<name>A0A1H9W2F0_9BACI</name>
<feature type="transmembrane region" description="Helical" evidence="1">
    <location>
        <begin position="251"/>
        <end position="270"/>
    </location>
</feature>
<feature type="transmembrane region" description="Helical" evidence="1">
    <location>
        <begin position="178"/>
        <end position="200"/>
    </location>
</feature>
<evidence type="ECO:0000313" key="3">
    <source>
        <dbReference type="EMBL" id="SES27931.1"/>
    </source>
</evidence>
<feature type="domain" description="DUF418" evidence="2">
    <location>
        <begin position="126"/>
        <end position="288"/>
    </location>
</feature>
<feature type="transmembrane region" description="Helical" evidence="1">
    <location>
        <begin position="6"/>
        <end position="28"/>
    </location>
</feature>
<keyword evidence="1" id="KW-1133">Transmembrane helix</keyword>
<protein>
    <recommendedName>
        <fullName evidence="2">DUF418 domain-containing protein</fullName>
    </recommendedName>
</protein>
<proteinExistence type="predicted"/>
<evidence type="ECO:0000256" key="1">
    <source>
        <dbReference type="SAM" id="Phobius"/>
    </source>
</evidence>
<dbReference type="AlphaFoldDB" id="A0A1H9W2F0"/>
<feature type="transmembrane region" description="Helical" evidence="1">
    <location>
        <begin position="147"/>
        <end position="166"/>
    </location>
</feature>
<dbReference type="InterPro" id="IPR052529">
    <property type="entry name" value="Bact_Transport_Assoc"/>
</dbReference>
<evidence type="ECO:0000259" key="2">
    <source>
        <dbReference type="Pfam" id="PF04235"/>
    </source>
</evidence>
<reference evidence="4" key="1">
    <citation type="submission" date="2016-10" db="EMBL/GenBank/DDBJ databases">
        <authorList>
            <person name="Varghese N."/>
            <person name="Submissions S."/>
        </authorList>
    </citation>
    <scope>NUCLEOTIDE SEQUENCE [LARGE SCALE GENOMIC DNA]</scope>
    <source>
        <strain evidence="4">S9</strain>
    </source>
</reference>
<dbReference type="EMBL" id="FOGT01000014">
    <property type="protein sequence ID" value="SES27931.1"/>
    <property type="molecule type" value="Genomic_DNA"/>
</dbReference>